<protein>
    <submittedName>
        <fullName evidence="2">Uncharacterized protein</fullName>
    </submittedName>
</protein>
<evidence type="ECO:0000313" key="3">
    <source>
        <dbReference type="Proteomes" id="UP000298390"/>
    </source>
</evidence>
<organism evidence="2 3">
    <name type="scientific">Rhodofomes roseus</name>
    <dbReference type="NCBI Taxonomy" id="34475"/>
    <lineage>
        <taxon>Eukaryota</taxon>
        <taxon>Fungi</taxon>
        <taxon>Dikarya</taxon>
        <taxon>Basidiomycota</taxon>
        <taxon>Agaricomycotina</taxon>
        <taxon>Agaricomycetes</taxon>
        <taxon>Polyporales</taxon>
        <taxon>Rhodofomes</taxon>
    </lineage>
</organism>
<accession>A0A4Y9YS65</accession>
<feature type="compositionally biased region" description="Polar residues" evidence="1">
    <location>
        <begin position="84"/>
        <end position="100"/>
    </location>
</feature>
<gene>
    <name evidence="2" type="ORF">EVJ58_g2671</name>
</gene>
<dbReference type="Proteomes" id="UP000298390">
    <property type="component" value="Unassembled WGS sequence"/>
</dbReference>
<proteinExistence type="predicted"/>
<comment type="caution">
    <text evidence="2">The sequence shown here is derived from an EMBL/GenBank/DDBJ whole genome shotgun (WGS) entry which is preliminary data.</text>
</comment>
<dbReference type="AlphaFoldDB" id="A0A4Y9YS65"/>
<name>A0A4Y9YS65_9APHY</name>
<reference evidence="2 3" key="1">
    <citation type="submission" date="2019-01" db="EMBL/GenBank/DDBJ databases">
        <title>Genome sequencing of the rare red list fungi Fomitopsis rosea.</title>
        <authorList>
            <person name="Buettner E."/>
            <person name="Kellner H."/>
        </authorList>
    </citation>
    <scope>NUCLEOTIDE SEQUENCE [LARGE SCALE GENOMIC DNA]</scope>
    <source>
        <strain evidence="2 3">DSM 105464</strain>
    </source>
</reference>
<feature type="region of interest" description="Disordered" evidence="1">
    <location>
        <begin position="60"/>
        <end position="104"/>
    </location>
</feature>
<sequence>MMGHTDGRATDDAFNQESVATSARTTYICAKILSEHLQKTARRLPHEESRKLIEGLTYTSAIPVSDSNERDGESHDPQAEDQGTVGTALSDSQPMWSSHPSLLGGLSEQNVKRFGASSLRLTPRCQEQLAHELKDTLLSVTDFISDLKAGPNGLEAASQVPDRIRAQRESLERERKLSEMYQEHISQLVSEINQIHPRLEEDLIEALSVLPSILNEPRTAEADLLSITIEASLIKLSLIRTRTHVALYGHSSPSRPNATMSRALATAAERLRAKQRTQEEEERELDGQLAAYDGMLSLVGGKDGSFAQVVEDMARVKRETEECRKDLRRLGWTGD</sequence>
<feature type="compositionally biased region" description="Basic and acidic residues" evidence="1">
    <location>
        <begin position="67"/>
        <end position="78"/>
    </location>
</feature>
<dbReference type="EMBL" id="SEKV01000100">
    <property type="protein sequence ID" value="TFY64381.1"/>
    <property type="molecule type" value="Genomic_DNA"/>
</dbReference>
<evidence type="ECO:0000256" key="1">
    <source>
        <dbReference type="SAM" id="MobiDB-lite"/>
    </source>
</evidence>
<evidence type="ECO:0000313" key="2">
    <source>
        <dbReference type="EMBL" id="TFY64381.1"/>
    </source>
</evidence>